<evidence type="ECO:0000313" key="1">
    <source>
        <dbReference type="EMBL" id="KOB84734.1"/>
    </source>
</evidence>
<dbReference type="KEGG" id="pfd:PFDG_00050"/>
<sequence length="49" mass="5327">MMDNIKEAEISLRGVLEGGHSDWLTSVSTPTDPKLTTIVSASRGNNKRI</sequence>
<reference evidence="2" key="2">
    <citation type="submission" date="2006-09" db="EMBL/GenBank/DDBJ databases">
        <title>The genome sequence of Plasmodium falciparum Dd2.</title>
        <authorList>
            <consortium name="The Broad Institute Genome Sequencing Platform"/>
            <person name="Birren B."/>
            <person name="Lander E."/>
            <person name="Galagan J."/>
            <person name="Nusbaum C."/>
            <person name="Devon K."/>
            <person name="Henn M."/>
            <person name="Jaffe D."/>
            <person name="Butler J."/>
            <person name="Alvarez P."/>
            <person name="Gnerre S."/>
            <person name="Grabherr M."/>
            <person name="Kleber M."/>
            <person name="Mauceli E."/>
            <person name="Brockman W."/>
            <person name="MacCallum I.A."/>
            <person name="Rounsley S."/>
            <person name="Young S."/>
            <person name="LaButti K."/>
            <person name="Pushparaj V."/>
            <person name="DeCaprio D."/>
            <person name="Crawford M."/>
            <person name="Koehrsen M."/>
            <person name="Engels R."/>
            <person name="Montgomery P."/>
            <person name="Pearson M."/>
            <person name="Howarth C."/>
            <person name="Larson L."/>
            <person name="Luoma S."/>
            <person name="White J."/>
            <person name="Kodira C."/>
            <person name="Zeng Q."/>
            <person name="O'Leary S."/>
            <person name="Yandava C."/>
            <person name="Alvarado L."/>
            <person name="Wirth D."/>
            <person name="Volkman S."/>
            <person name="Hartl D."/>
        </authorList>
    </citation>
    <scope>NUCLEOTIDE SEQUENCE [LARGE SCALE GENOMIC DNA]</scope>
</reference>
<name>A0A0L7LVX1_PLAF4</name>
<evidence type="ECO:0000313" key="2">
    <source>
        <dbReference type="Proteomes" id="UP000054282"/>
    </source>
</evidence>
<accession>A0A0L7LVX1</accession>
<gene>
    <name evidence="1" type="ORF">PFDG_00050</name>
</gene>
<dbReference type="AlphaFoldDB" id="A0A0L7LVX1"/>
<proteinExistence type="predicted"/>
<protein>
    <submittedName>
        <fullName evidence="1">Uncharacterized protein</fullName>
    </submittedName>
</protein>
<dbReference type="OrthoDB" id="7875889at2759"/>
<dbReference type="Proteomes" id="UP000054282">
    <property type="component" value="Unassembled WGS sequence"/>
</dbReference>
<reference evidence="2" key="1">
    <citation type="submission" date="2006-09" db="EMBL/GenBank/DDBJ databases">
        <title>Annotation of Plasmodium falciparum Dd2.</title>
        <authorList>
            <consortium name="The Broad Institute Genome Sequencing Platform"/>
            <person name="Volkman S.K."/>
            <person name="Neafsey D.E."/>
            <person name="Dash A.P."/>
            <person name="Chitnis C.E."/>
            <person name="Hartl D.L."/>
            <person name="Young S.K."/>
            <person name="Zeng Q."/>
            <person name="Koehrsen M."/>
            <person name="Alvarado L."/>
            <person name="Berlin A."/>
            <person name="Borenstein D."/>
            <person name="Chapman S.B."/>
            <person name="Chen Z."/>
            <person name="Engels R."/>
            <person name="Freedman E."/>
            <person name="Gellesch M."/>
            <person name="Goldberg J."/>
            <person name="Griggs A."/>
            <person name="Gujja S."/>
            <person name="Heilman E.R."/>
            <person name="Heiman D.I."/>
            <person name="Howarth C."/>
            <person name="Jen D."/>
            <person name="Larson L."/>
            <person name="Mehta T."/>
            <person name="Neiman D."/>
            <person name="Park D."/>
            <person name="Pearson M."/>
            <person name="Roberts A."/>
            <person name="Saif S."/>
            <person name="Shea T."/>
            <person name="Shenoy N."/>
            <person name="Sisk P."/>
            <person name="Stolte C."/>
            <person name="Sykes S."/>
            <person name="Walk T."/>
            <person name="White J."/>
            <person name="Yandava C."/>
            <person name="Haas B."/>
            <person name="Henn M.R."/>
            <person name="Nusbaum C."/>
            <person name="Birren B."/>
        </authorList>
    </citation>
    <scope>NUCLEOTIDE SEQUENCE [LARGE SCALE GENOMIC DNA]</scope>
</reference>
<dbReference type="EMBL" id="DS016060">
    <property type="protein sequence ID" value="KOB84734.1"/>
    <property type="molecule type" value="Genomic_DNA"/>
</dbReference>
<organism evidence="1 2">
    <name type="scientific">Plasmodium falciparum (isolate Dd2)</name>
    <dbReference type="NCBI Taxonomy" id="57267"/>
    <lineage>
        <taxon>Eukaryota</taxon>
        <taxon>Sar</taxon>
        <taxon>Alveolata</taxon>
        <taxon>Apicomplexa</taxon>
        <taxon>Aconoidasida</taxon>
        <taxon>Haemosporida</taxon>
        <taxon>Plasmodiidae</taxon>
        <taxon>Plasmodium</taxon>
        <taxon>Plasmodium (Laverania)</taxon>
    </lineage>
</organism>